<protein>
    <submittedName>
        <fullName evidence="3">Uncharacterized protein</fullName>
    </submittedName>
</protein>
<reference evidence="3" key="1">
    <citation type="submission" date="2020-09" db="EMBL/GenBank/DDBJ databases">
        <authorList>
            <person name="Gao C."/>
            <person name="Qiu Z."/>
        </authorList>
    </citation>
    <scope>NUCLEOTIDE SEQUENCE</scope>
</reference>
<keyword evidence="4" id="KW-1185">Reference proteome</keyword>
<sequence length="103" mass="11552">MGTENSKGYIHVESERVAKLESEVDRVQRDVGDIKVDISAIKQDGTETKIALTEISMTLKAINDVKPRVEALERFKYRAMGVMAVIMFLLSMFGPNIRAFVFG</sequence>
<feature type="transmembrane region" description="Helical" evidence="2">
    <location>
        <begin position="77"/>
        <end position="97"/>
    </location>
</feature>
<gene>
    <name evidence="3" type="ORF">vBVpPBT1011_0057</name>
</gene>
<keyword evidence="1" id="KW-0175">Coiled coil</keyword>
<accession>A0A8F3BF75</accession>
<name>A0A8F3BF75_9CAUD</name>
<organism evidence="3 4">
    <name type="scientific">Vibrio phage vB_VpP_BT-1011</name>
    <dbReference type="NCBI Taxonomy" id="2799672"/>
    <lineage>
        <taxon>Viruses</taxon>
        <taxon>Duplodnaviria</taxon>
        <taxon>Heunggongvirae</taxon>
        <taxon>Uroviricota</taxon>
        <taxon>Caudoviricetes</taxon>
        <taxon>Tieomvirus</taxon>
        <taxon>Tieomvirus BT1011</taxon>
    </lineage>
</organism>
<feature type="coiled-coil region" evidence="1">
    <location>
        <begin position="10"/>
        <end position="37"/>
    </location>
</feature>
<evidence type="ECO:0000313" key="3">
    <source>
        <dbReference type="EMBL" id="QWX10256.1"/>
    </source>
</evidence>
<evidence type="ECO:0000256" key="1">
    <source>
        <dbReference type="SAM" id="Coils"/>
    </source>
</evidence>
<dbReference type="EMBL" id="MW009675">
    <property type="protein sequence ID" value="QWX10256.1"/>
    <property type="molecule type" value="Genomic_DNA"/>
</dbReference>
<dbReference type="Proteomes" id="UP000683424">
    <property type="component" value="Segment"/>
</dbReference>
<evidence type="ECO:0000313" key="4">
    <source>
        <dbReference type="Proteomes" id="UP000683424"/>
    </source>
</evidence>
<keyword evidence="2" id="KW-0812">Transmembrane</keyword>
<proteinExistence type="predicted"/>
<evidence type="ECO:0000256" key="2">
    <source>
        <dbReference type="SAM" id="Phobius"/>
    </source>
</evidence>
<keyword evidence="2" id="KW-0472">Membrane</keyword>
<keyword evidence="2" id="KW-1133">Transmembrane helix</keyword>